<evidence type="ECO:0000256" key="1">
    <source>
        <dbReference type="SAM" id="Phobius"/>
    </source>
</evidence>
<dbReference type="AlphaFoldDB" id="A0A7G8BG30"/>
<evidence type="ECO:0000313" key="3">
    <source>
        <dbReference type="Proteomes" id="UP000515312"/>
    </source>
</evidence>
<dbReference type="Proteomes" id="UP000515312">
    <property type="component" value="Chromosome"/>
</dbReference>
<sequence length="68" mass="7318">MKKLAIFLGSSLVLTLVLYEIVDYLTPGSPSAEMTLLLAGIAMVLVWVAQCAISMNRRTKKSGAPVVH</sequence>
<name>A0A7G8BG30_9BACT</name>
<accession>A0A7G8BG30</accession>
<proteinExistence type="predicted"/>
<gene>
    <name evidence="2" type="ORF">H7849_20860</name>
</gene>
<reference evidence="2 3" key="1">
    <citation type="submission" date="2020-08" db="EMBL/GenBank/DDBJ databases">
        <title>Edaphobacter telluris sp. nov. and Acidobacterium dinghuensis sp. nov., two acidobacteria isolated from forest soil.</title>
        <authorList>
            <person name="Fu J."/>
            <person name="Qiu L."/>
        </authorList>
    </citation>
    <scope>NUCLEOTIDE SEQUENCE [LARGE SCALE GENOMIC DNA]</scope>
    <source>
        <strain evidence="2">4Y35</strain>
    </source>
</reference>
<keyword evidence="1" id="KW-1133">Transmembrane helix</keyword>
<evidence type="ECO:0000313" key="2">
    <source>
        <dbReference type="EMBL" id="QNI31500.1"/>
    </source>
</evidence>
<dbReference type="RefSeq" id="WP_186742172.1">
    <property type="nucleotide sequence ID" value="NZ_CP060394.1"/>
</dbReference>
<keyword evidence="1" id="KW-0812">Transmembrane</keyword>
<dbReference type="KEGG" id="adin:H7849_20860"/>
<keyword evidence="3" id="KW-1185">Reference proteome</keyword>
<protein>
    <submittedName>
        <fullName evidence="2">Uncharacterized protein</fullName>
    </submittedName>
</protein>
<organism evidence="2 3">
    <name type="scientific">Alloacidobacterium dinghuense</name>
    <dbReference type="NCBI Taxonomy" id="2763107"/>
    <lineage>
        <taxon>Bacteria</taxon>
        <taxon>Pseudomonadati</taxon>
        <taxon>Acidobacteriota</taxon>
        <taxon>Terriglobia</taxon>
        <taxon>Terriglobales</taxon>
        <taxon>Acidobacteriaceae</taxon>
        <taxon>Alloacidobacterium</taxon>
    </lineage>
</organism>
<dbReference type="EMBL" id="CP060394">
    <property type="protein sequence ID" value="QNI31500.1"/>
    <property type="molecule type" value="Genomic_DNA"/>
</dbReference>
<feature type="transmembrane region" description="Helical" evidence="1">
    <location>
        <begin position="34"/>
        <end position="53"/>
    </location>
</feature>
<keyword evidence="1" id="KW-0472">Membrane</keyword>